<evidence type="ECO:0000256" key="1">
    <source>
        <dbReference type="SAM" id="MobiDB-lite"/>
    </source>
</evidence>
<reference evidence="2 3" key="1">
    <citation type="journal article" date="2010" name="Nature">
        <title>The Ectocarpus genome and the independent evolution of multicellularity in brown algae.</title>
        <authorList>
            <person name="Cock J.M."/>
            <person name="Sterck L."/>
            <person name="Rouze P."/>
            <person name="Scornet D."/>
            <person name="Allen A.E."/>
            <person name="Amoutzias G."/>
            <person name="Anthouard V."/>
            <person name="Artiguenave F."/>
            <person name="Aury J.M."/>
            <person name="Badger J.H."/>
            <person name="Beszteri B."/>
            <person name="Billiau K."/>
            <person name="Bonnet E."/>
            <person name="Bothwell J.H."/>
            <person name="Bowler C."/>
            <person name="Boyen C."/>
            <person name="Brownlee C."/>
            <person name="Carrano C.J."/>
            <person name="Charrier B."/>
            <person name="Cho G.Y."/>
            <person name="Coelho S.M."/>
            <person name="Collen J."/>
            <person name="Corre E."/>
            <person name="Da Silva C."/>
            <person name="Delage L."/>
            <person name="Delaroque N."/>
            <person name="Dittami S.M."/>
            <person name="Doulbeau S."/>
            <person name="Elias M."/>
            <person name="Farnham G."/>
            <person name="Gachon C.M."/>
            <person name="Gschloessl B."/>
            <person name="Heesch S."/>
            <person name="Jabbari K."/>
            <person name="Jubin C."/>
            <person name="Kawai H."/>
            <person name="Kimura K."/>
            <person name="Kloareg B."/>
            <person name="Kupper F.C."/>
            <person name="Lang D."/>
            <person name="Le Bail A."/>
            <person name="Leblanc C."/>
            <person name="Lerouge P."/>
            <person name="Lohr M."/>
            <person name="Lopez P.J."/>
            <person name="Martens C."/>
            <person name="Maumus F."/>
            <person name="Michel G."/>
            <person name="Miranda-Saavedra D."/>
            <person name="Morales J."/>
            <person name="Moreau H."/>
            <person name="Motomura T."/>
            <person name="Nagasato C."/>
            <person name="Napoli C.A."/>
            <person name="Nelson D.R."/>
            <person name="Nyvall-Collen P."/>
            <person name="Peters A.F."/>
            <person name="Pommier C."/>
            <person name="Potin P."/>
            <person name="Poulain J."/>
            <person name="Quesneville H."/>
            <person name="Read B."/>
            <person name="Rensing S.A."/>
            <person name="Ritter A."/>
            <person name="Rousvoal S."/>
            <person name="Samanta M."/>
            <person name="Samson G."/>
            <person name="Schroeder D.C."/>
            <person name="Segurens B."/>
            <person name="Strittmatter M."/>
            <person name="Tonon T."/>
            <person name="Tregear J.W."/>
            <person name="Valentin K."/>
            <person name="von Dassow P."/>
            <person name="Yamagishi T."/>
            <person name="Van de Peer Y."/>
            <person name="Wincker P."/>
        </authorList>
    </citation>
    <scope>NUCLEOTIDE SEQUENCE [LARGE SCALE GENOMIC DNA]</scope>
    <source>
        <strain evidence="3">Ec32 / CCAP1310/4</strain>
    </source>
</reference>
<gene>
    <name evidence="2" type="ORF">Esi_0077_0121</name>
</gene>
<keyword evidence="3" id="KW-1185">Reference proteome</keyword>
<organism evidence="2 3">
    <name type="scientific">Ectocarpus siliculosus</name>
    <name type="common">Brown alga</name>
    <name type="synonym">Conferva siliculosa</name>
    <dbReference type="NCBI Taxonomy" id="2880"/>
    <lineage>
        <taxon>Eukaryota</taxon>
        <taxon>Sar</taxon>
        <taxon>Stramenopiles</taxon>
        <taxon>Ochrophyta</taxon>
        <taxon>PX clade</taxon>
        <taxon>Phaeophyceae</taxon>
        <taxon>Ectocarpales</taxon>
        <taxon>Ectocarpaceae</taxon>
        <taxon>Ectocarpus</taxon>
    </lineage>
</organism>
<sequence>MFGEPGNVTTAGADGGGFEQKDVVHLFGLVCQDFPEEIVVRVARILSEGSRYVRSPPGTGASPIPSAKSEVSGAAAAAAAVASPTTVGVRSDNNCRITPSGADDAGAVADAPTQEADGVKSLPFAVFLRACIVYFCFQEFFEDIHTLFGSLAFRSDRRRSISSFAGGRGDGGTKERAAREVNLRILLDQLQVMKAEPRNHLRYIDVRSTEEAVRRGGLGERATLPAFLACLLLHSDDVASALLEKPPMDGYTDRLEACLGLWSDGSGNRGGGRASSPQSTPGDGGRADAVVETSGRRKKGARKGSGAGRG</sequence>
<dbReference type="Proteomes" id="UP000002630">
    <property type="component" value="Unassembled WGS sequence"/>
</dbReference>
<dbReference type="EMBL" id="FN649760">
    <property type="protein sequence ID" value="CBN77919.1"/>
    <property type="molecule type" value="Genomic_DNA"/>
</dbReference>
<dbReference type="InParanoid" id="D8LSZ2"/>
<evidence type="ECO:0000313" key="3">
    <source>
        <dbReference type="Proteomes" id="UP000002630"/>
    </source>
</evidence>
<protein>
    <submittedName>
        <fullName evidence="2">Uncharacterized protein</fullName>
    </submittedName>
</protein>
<accession>D8LSZ2</accession>
<evidence type="ECO:0000313" key="2">
    <source>
        <dbReference type="EMBL" id="CBN77919.1"/>
    </source>
</evidence>
<feature type="region of interest" description="Disordered" evidence="1">
    <location>
        <begin position="266"/>
        <end position="310"/>
    </location>
</feature>
<name>D8LSZ2_ECTSI</name>
<proteinExistence type="predicted"/>
<dbReference type="AlphaFoldDB" id="D8LSZ2"/>